<feature type="transmembrane region" description="Helical" evidence="1">
    <location>
        <begin position="123"/>
        <end position="144"/>
    </location>
</feature>
<accession>A0A8H3URJ9</accession>
<dbReference type="Proteomes" id="UP000490939">
    <property type="component" value="Unassembled WGS sequence"/>
</dbReference>
<keyword evidence="1" id="KW-0812">Transmembrane</keyword>
<comment type="caution">
    <text evidence="2">The sequence shown here is derived from an EMBL/GenBank/DDBJ whole genome shotgun (WGS) entry which is preliminary data.</text>
</comment>
<evidence type="ECO:0000313" key="3">
    <source>
        <dbReference type="Proteomes" id="UP000490939"/>
    </source>
</evidence>
<dbReference type="AlphaFoldDB" id="A0A8H3URJ9"/>
<name>A0A8H3URJ9_VENIN</name>
<keyword evidence="1" id="KW-0472">Membrane</keyword>
<keyword evidence="3" id="KW-1185">Reference proteome</keyword>
<evidence type="ECO:0000313" key="2">
    <source>
        <dbReference type="EMBL" id="KAE9974227.1"/>
    </source>
</evidence>
<protein>
    <submittedName>
        <fullName evidence="2">Uncharacterized protein</fullName>
    </submittedName>
</protein>
<evidence type="ECO:0000256" key="1">
    <source>
        <dbReference type="SAM" id="Phobius"/>
    </source>
</evidence>
<dbReference type="EMBL" id="WNWR01000567">
    <property type="protein sequence ID" value="KAE9974227.1"/>
    <property type="molecule type" value="Genomic_DNA"/>
</dbReference>
<sequence length="168" mass="19065">MASNPPHPQPPRHHNNNNTTLLTTLHHSWTSLSNWSSTTLPYLIFTYLSILFLLTLALLSPWHYKENTHGPQTTIILNYTPNFHKSTKKISPPTTTTMNATSTTCHCPTTNPVLAFDAHVTRFFLLLLHYILIGAISVAAMEFWSSMVRANLARSPERRAFLFRGMGY</sequence>
<gene>
    <name evidence="2" type="ORF">EG327_008832</name>
</gene>
<reference evidence="2 3" key="1">
    <citation type="submission" date="2019-07" db="EMBL/GenBank/DDBJ databases">
        <title>Venturia inaequalis Genome Resource.</title>
        <authorList>
            <person name="Lichtner F.J."/>
        </authorList>
    </citation>
    <scope>NUCLEOTIDE SEQUENCE [LARGE SCALE GENOMIC DNA]</scope>
    <source>
        <strain evidence="2 3">DMI_063113</strain>
    </source>
</reference>
<feature type="transmembrane region" description="Helical" evidence="1">
    <location>
        <begin position="39"/>
        <end position="59"/>
    </location>
</feature>
<keyword evidence="1" id="KW-1133">Transmembrane helix</keyword>
<proteinExistence type="predicted"/>
<organism evidence="2 3">
    <name type="scientific">Venturia inaequalis</name>
    <name type="common">Apple scab fungus</name>
    <dbReference type="NCBI Taxonomy" id="5025"/>
    <lineage>
        <taxon>Eukaryota</taxon>
        <taxon>Fungi</taxon>
        <taxon>Dikarya</taxon>
        <taxon>Ascomycota</taxon>
        <taxon>Pezizomycotina</taxon>
        <taxon>Dothideomycetes</taxon>
        <taxon>Pleosporomycetidae</taxon>
        <taxon>Venturiales</taxon>
        <taxon>Venturiaceae</taxon>
        <taxon>Venturia</taxon>
    </lineage>
</organism>